<dbReference type="Proteomes" id="UP000242715">
    <property type="component" value="Unassembled WGS sequence"/>
</dbReference>
<organism evidence="1 2">
    <name type="scientific">Trifolium subterraneum</name>
    <name type="common">Subterranean clover</name>
    <dbReference type="NCBI Taxonomy" id="3900"/>
    <lineage>
        <taxon>Eukaryota</taxon>
        <taxon>Viridiplantae</taxon>
        <taxon>Streptophyta</taxon>
        <taxon>Embryophyta</taxon>
        <taxon>Tracheophyta</taxon>
        <taxon>Spermatophyta</taxon>
        <taxon>Magnoliopsida</taxon>
        <taxon>eudicotyledons</taxon>
        <taxon>Gunneridae</taxon>
        <taxon>Pentapetalae</taxon>
        <taxon>rosids</taxon>
        <taxon>fabids</taxon>
        <taxon>Fabales</taxon>
        <taxon>Fabaceae</taxon>
        <taxon>Papilionoideae</taxon>
        <taxon>50 kb inversion clade</taxon>
        <taxon>NPAAA clade</taxon>
        <taxon>Hologalegina</taxon>
        <taxon>IRL clade</taxon>
        <taxon>Trifolieae</taxon>
        <taxon>Trifolium</taxon>
    </lineage>
</organism>
<sequence length="94" mass="10817">MDPTYFCSCAYNDSSATTQPRLDSVCHWWLMNRRERIVNSSHCSCLIDPPSLDILAREGINTIQFENMQPVGVSLLGTTWIRKWYPYVSTLSDI</sequence>
<dbReference type="AlphaFoldDB" id="A0A2Z6LNE7"/>
<proteinExistence type="predicted"/>
<accession>A0A2Z6LNE7</accession>
<dbReference type="EMBL" id="DF973200">
    <property type="protein sequence ID" value="GAU19622.1"/>
    <property type="molecule type" value="Genomic_DNA"/>
</dbReference>
<reference evidence="2" key="1">
    <citation type="journal article" date="2017" name="Front. Plant Sci.">
        <title>Climate Clever Clovers: New Paradigm to Reduce the Environmental Footprint of Ruminants by Breeding Low Methanogenic Forages Utilizing Haplotype Variation.</title>
        <authorList>
            <person name="Kaur P."/>
            <person name="Appels R."/>
            <person name="Bayer P.E."/>
            <person name="Keeble-Gagnere G."/>
            <person name="Wang J."/>
            <person name="Hirakawa H."/>
            <person name="Shirasawa K."/>
            <person name="Vercoe P."/>
            <person name="Stefanova K."/>
            <person name="Durmic Z."/>
            <person name="Nichols P."/>
            <person name="Revell C."/>
            <person name="Isobe S.N."/>
            <person name="Edwards D."/>
            <person name="Erskine W."/>
        </authorList>
    </citation>
    <scope>NUCLEOTIDE SEQUENCE [LARGE SCALE GENOMIC DNA]</scope>
    <source>
        <strain evidence="2">cv. Daliak</strain>
    </source>
</reference>
<evidence type="ECO:0000313" key="1">
    <source>
        <dbReference type="EMBL" id="GAU19622.1"/>
    </source>
</evidence>
<keyword evidence="2" id="KW-1185">Reference proteome</keyword>
<evidence type="ECO:0000313" key="2">
    <source>
        <dbReference type="Proteomes" id="UP000242715"/>
    </source>
</evidence>
<gene>
    <name evidence="1" type="ORF">TSUD_383160</name>
</gene>
<name>A0A2Z6LNE7_TRISU</name>
<protein>
    <submittedName>
        <fullName evidence="1">Uncharacterized protein</fullName>
    </submittedName>
</protein>